<keyword evidence="1" id="KW-1133">Transmembrane helix</keyword>
<evidence type="ECO:0000313" key="2">
    <source>
        <dbReference type="EMBL" id="AIE92515.1"/>
    </source>
</evidence>
<sequence length="124" mass="14491">MTIEETPDEDVPETPPVFIDKDQEAEAAFWRLKRAADRWRENRVKRVMAQEGESIFLTLGRVVYAVLCVIFDGLILVELPIMMGRTAAAWTLYIVLLILAVRVQYDYYQKWFSVDISQIDFDQE</sequence>
<keyword evidence="1" id="KW-0472">Membrane</keyword>
<evidence type="ECO:0000256" key="1">
    <source>
        <dbReference type="SAM" id="Phobius"/>
    </source>
</evidence>
<dbReference type="AlphaFoldDB" id="A0A075FLW0"/>
<reference evidence="2" key="1">
    <citation type="journal article" date="2014" name="Genome Biol. Evol.">
        <title>Pangenome evidence for extensive interdomain horizontal transfer affecting lineage core and shell genes in uncultured planktonic thaumarchaeota and euryarchaeota.</title>
        <authorList>
            <person name="Deschamps P."/>
            <person name="Zivanovic Y."/>
            <person name="Moreira D."/>
            <person name="Rodriguez-Valera F."/>
            <person name="Lopez-Garcia P."/>
        </authorList>
    </citation>
    <scope>NUCLEOTIDE SEQUENCE</scope>
</reference>
<feature type="transmembrane region" description="Helical" evidence="1">
    <location>
        <begin position="55"/>
        <end position="76"/>
    </location>
</feature>
<feature type="transmembrane region" description="Helical" evidence="1">
    <location>
        <begin position="82"/>
        <end position="101"/>
    </location>
</feature>
<dbReference type="EMBL" id="KF900368">
    <property type="protein sequence ID" value="AIE92515.1"/>
    <property type="molecule type" value="Genomic_DNA"/>
</dbReference>
<proteinExistence type="predicted"/>
<protein>
    <submittedName>
        <fullName evidence="2">Uncharacterized protein</fullName>
    </submittedName>
</protein>
<name>A0A075FLW0_9EURY</name>
<organism evidence="2">
    <name type="scientific">uncultured marine group II/III euryarchaeote AD1000_24_C10</name>
    <dbReference type="NCBI Taxonomy" id="1457741"/>
    <lineage>
        <taxon>Archaea</taxon>
        <taxon>Methanobacteriati</taxon>
        <taxon>Methanobacteriota</taxon>
        <taxon>environmental samples</taxon>
    </lineage>
</organism>
<keyword evidence="1" id="KW-0812">Transmembrane</keyword>
<accession>A0A075FLW0</accession>